<dbReference type="InterPro" id="IPR009010">
    <property type="entry name" value="Asp_de-COase-like_dom_sf"/>
</dbReference>
<dbReference type="SUPFAM" id="SSF50692">
    <property type="entry name" value="ADC-like"/>
    <property type="match status" value="1"/>
</dbReference>
<dbReference type="Pfam" id="PF01568">
    <property type="entry name" value="Molydop_binding"/>
    <property type="match status" value="1"/>
</dbReference>
<dbReference type="GO" id="GO:0043546">
    <property type="term" value="F:molybdopterin cofactor binding"/>
    <property type="evidence" value="ECO:0007669"/>
    <property type="project" value="InterPro"/>
</dbReference>
<dbReference type="EMBL" id="MT631654">
    <property type="protein sequence ID" value="QNO56369.1"/>
    <property type="molecule type" value="Genomic_DNA"/>
</dbReference>
<name>A0A7G9Z7Y5_9EURY</name>
<dbReference type="GO" id="GO:0018493">
    <property type="term" value="F:formylmethanofuran dehydrogenase activity"/>
    <property type="evidence" value="ECO:0007669"/>
    <property type="project" value="UniProtKB-EC"/>
</dbReference>
<dbReference type="Gene3D" id="2.40.40.20">
    <property type="match status" value="1"/>
</dbReference>
<evidence type="ECO:0000313" key="2">
    <source>
        <dbReference type="EMBL" id="QNO56369.1"/>
    </source>
</evidence>
<organism evidence="2">
    <name type="scientific">Candidatus Methanophaga sp. ANME-1 ERB7</name>
    <dbReference type="NCBI Taxonomy" id="2759913"/>
    <lineage>
        <taxon>Archaea</taxon>
        <taxon>Methanobacteriati</taxon>
        <taxon>Methanobacteriota</taxon>
        <taxon>Stenosarchaea group</taxon>
        <taxon>Methanomicrobia</taxon>
        <taxon>Candidatus Methanophagales</taxon>
        <taxon>Candidatus Methanophagaceae</taxon>
        <taxon>Candidatus Methanophaga</taxon>
    </lineage>
</organism>
<dbReference type="InterPro" id="IPR012040">
    <property type="entry name" value="Formylmethanofuran_DH_dsu"/>
</dbReference>
<feature type="domain" description="Molybdopterin dinucleotide-binding" evidence="1">
    <location>
        <begin position="7"/>
        <end position="102"/>
    </location>
</feature>
<reference evidence="2" key="1">
    <citation type="submission" date="2020-06" db="EMBL/GenBank/DDBJ databases">
        <title>Unique genomic features of the anaerobic methanotrophic archaea.</title>
        <authorList>
            <person name="Chadwick G.L."/>
            <person name="Skennerton C.T."/>
            <person name="Laso-Perez R."/>
            <person name="Leu A.O."/>
            <person name="Speth D.R."/>
            <person name="Yu H."/>
            <person name="Morgan-Lang C."/>
            <person name="Hatzenpichler R."/>
            <person name="Goudeau D."/>
            <person name="Malmstrom R."/>
            <person name="Brazelton W.J."/>
            <person name="Woyke T."/>
            <person name="Hallam S.J."/>
            <person name="Tyson G.W."/>
            <person name="Wegener G."/>
            <person name="Boetius A."/>
            <person name="Orphan V."/>
        </authorList>
    </citation>
    <scope>NUCLEOTIDE SEQUENCE</scope>
</reference>
<accession>A0A7G9Z7Y5</accession>
<sequence length="126" mass="13589">MGTKVNLISGRTTVQGRNLDSKMSEEYFEEVARCDLNKADMDKLGVAADESVKVKTSYGEVIVKAKEDAGTPEGIAFMPMGPWANALVSGDTHGAGMPSYKGIDAEIEKSGEKVLHVKELMQTYMG</sequence>
<gene>
    <name evidence="2" type="primary">fmdC</name>
    <name evidence="2" type="ORF">JCABFCCD_00010</name>
</gene>
<protein>
    <submittedName>
        <fullName evidence="2">Molybdenum-containing formylmethanofuran dehydrogenase 1 subunit C</fullName>
        <ecNumber evidence="2">1.2.7.12</ecNumber>
    </submittedName>
</protein>
<evidence type="ECO:0000259" key="1">
    <source>
        <dbReference type="Pfam" id="PF01568"/>
    </source>
</evidence>
<proteinExistence type="predicted"/>
<dbReference type="InterPro" id="IPR006657">
    <property type="entry name" value="MoPterin_dinucl-bd_dom"/>
</dbReference>
<keyword evidence="2" id="KW-0560">Oxidoreductase</keyword>
<dbReference type="AlphaFoldDB" id="A0A7G9Z7Y5"/>
<dbReference type="PIRSF" id="PIRSF015873">
    <property type="entry name" value="FwdD"/>
    <property type="match status" value="1"/>
</dbReference>
<dbReference type="EC" id="1.2.7.12" evidence="2"/>